<organism evidence="10">
    <name type="scientific">Taxus chinensis</name>
    <name type="common">Chinese yew</name>
    <name type="synonym">Taxus wallichiana var. chinensis</name>
    <dbReference type="NCBI Taxonomy" id="29808"/>
    <lineage>
        <taxon>Eukaryota</taxon>
        <taxon>Viridiplantae</taxon>
        <taxon>Streptophyta</taxon>
        <taxon>Embryophyta</taxon>
        <taxon>Tracheophyta</taxon>
        <taxon>Spermatophyta</taxon>
        <taxon>Pinopsida</taxon>
        <taxon>Pinidae</taxon>
        <taxon>Conifers II</taxon>
        <taxon>Cupressales</taxon>
        <taxon>Taxaceae</taxon>
        <taxon>Taxus</taxon>
    </lineage>
</organism>
<feature type="domain" description="HTH myb-type" evidence="9">
    <location>
        <begin position="54"/>
        <end position="108"/>
    </location>
</feature>
<dbReference type="InterPro" id="IPR052844">
    <property type="entry name" value="Leaf_Dev_Regulator"/>
</dbReference>
<keyword evidence="5" id="KW-0804">Transcription</keyword>
<evidence type="ECO:0000259" key="9">
    <source>
        <dbReference type="PROSITE" id="PS51294"/>
    </source>
</evidence>
<feature type="coiled-coil region" evidence="7">
    <location>
        <begin position="431"/>
        <end position="470"/>
    </location>
</feature>
<evidence type="ECO:0000256" key="7">
    <source>
        <dbReference type="SAM" id="Coils"/>
    </source>
</evidence>
<dbReference type="Pfam" id="PF13921">
    <property type="entry name" value="Myb_DNA-bind_6"/>
    <property type="match status" value="1"/>
</dbReference>
<evidence type="ECO:0000313" key="10">
    <source>
        <dbReference type="EMBL" id="QHG11437.1"/>
    </source>
</evidence>
<accession>A0A6B9QT91</accession>
<feature type="domain" description="Myb-like" evidence="8">
    <location>
        <begin position="1"/>
        <end position="53"/>
    </location>
</feature>
<dbReference type="InterPro" id="IPR009057">
    <property type="entry name" value="Homeodomain-like_sf"/>
</dbReference>
<keyword evidence="3" id="KW-0805">Transcription regulation</keyword>
<dbReference type="PANTHER" id="PTHR47214:SF1">
    <property type="entry name" value="PROTEIN ROUGH SHEATH 2 HOMOLOG"/>
    <property type="match status" value="1"/>
</dbReference>
<sequence>MKERQRWQPEEDAVLRAYVKQYGPKEWNLVSQRTGKHLDRDAKSCLERWKNYLKPGIKKGSLSEEEQSLVITLQAKYGNKWKKIAAEVPGRTAKRLGKWWEVFKEKQLKEKRKERQSLDSQCLREGGKYDHILETFAEKYVQKKICPTSLPLLLMPSPSPSSFLTLSVPTDGTYADNFHLTNVNSMPSVSSSKCVSEMPNLPGSLGLTLPDLKRKLSSVTELEPQLTLERLSRTRCTLEPELALHCSVSAMDMELTSTSLGTPCSAIDTTSSLPPWMSNVPSAPVPVSGSSDVKTTASAFNLERENPFLSKSIQLNSSPSVSLSLSPSLSDPVVSSGSASPASEVIASRSWLQDATRNKEIINGISGGSANENKLNLPQFSSDKQVGILSFDPNLSYGKQGLDSLIMQQVPTFFQNLKDLEEGRQSWLMHKKEATWRLNRLEQQLESEKTRKRREKLEEIDAKIRALREEEILYLDKLESDCREQLSSFQRDAEMKEAKIMEQWTEKHAQLTKFLEQMLYKFPDAHRFFTKDMR</sequence>
<evidence type="ECO:0000256" key="1">
    <source>
        <dbReference type="ARBA" id="ARBA00004123"/>
    </source>
</evidence>
<feature type="domain" description="HTH myb-type" evidence="9">
    <location>
        <begin position="1"/>
        <end position="53"/>
    </location>
</feature>
<dbReference type="PROSITE" id="PS50090">
    <property type="entry name" value="MYB_LIKE"/>
    <property type="match status" value="2"/>
</dbReference>
<feature type="domain" description="Myb-like" evidence="8">
    <location>
        <begin position="54"/>
        <end position="104"/>
    </location>
</feature>
<dbReference type="FunFam" id="1.10.10.60:FF:000449">
    <property type="entry name" value="MYB-related transcription factor"/>
    <property type="match status" value="1"/>
</dbReference>
<evidence type="ECO:0000256" key="3">
    <source>
        <dbReference type="ARBA" id="ARBA00023015"/>
    </source>
</evidence>
<dbReference type="GO" id="GO:0005634">
    <property type="term" value="C:nucleus"/>
    <property type="evidence" value="ECO:0007669"/>
    <property type="project" value="UniProtKB-SubCell"/>
</dbReference>
<proteinExistence type="evidence at transcript level"/>
<keyword evidence="2" id="KW-0677">Repeat</keyword>
<evidence type="ECO:0000256" key="4">
    <source>
        <dbReference type="ARBA" id="ARBA00023125"/>
    </source>
</evidence>
<dbReference type="AlphaFoldDB" id="A0A6B9QT91"/>
<dbReference type="SMART" id="SM00717">
    <property type="entry name" value="SANT"/>
    <property type="match status" value="2"/>
</dbReference>
<evidence type="ECO:0000256" key="6">
    <source>
        <dbReference type="ARBA" id="ARBA00023242"/>
    </source>
</evidence>
<comment type="subcellular location">
    <subcellularLocation>
        <location evidence="1">Nucleus</location>
    </subcellularLocation>
</comment>
<dbReference type="InterPro" id="IPR001005">
    <property type="entry name" value="SANT/Myb"/>
</dbReference>
<dbReference type="EMBL" id="MN906684">
    <property type="protein sequence ID" value="QHG11437.1"/>
    <property type="molecule type" value="mRNA"/>
</dbReference>
<keyword evidence="7" id="KW-0175">Coiled coil</keyword>
<evidence type="ECO:0000256" key="5">
    <source>
        <dbReference type="ARBA" id="ARBA00023163"/>
    </source>
</evidence>
<dbReference type="PROSITE" id="PS51294">
    <property type="entry name" value="HTH_MYB"/>
    <property type="match status" value="2"/>
</dbReference>
<dbReference type="SUPFAM" id="SSF46689">
    <property type="entry name" value="Homeodomain-like"/>
    <property type="match status" value="1"/>
</dbReference>
<keyword evidence="4" id="KW-0238">DNA-binding</keyword>
<dbReference type="Gene3D" id="1.10.10.60">
    <property type="entry name" value="Homeodomain-like"/>
    <property type="match status" value="2"/>
</dbReference>
<dbReference type="CDD" id="cd00167">
    <property type="entry name" value="SANT"/>
    <property type="match status" value="2"/>
</dbReference>
<dbReference type="GO" id="GO:0003677">
    <property type="term" value="F:DNA binding"/>
    <property type="evidence" value="ECO:0007669"/>
    <property type="project" value="UniProtKB-KW"/>
</dbReference>
<protein>
    <submittedName>
        <fullName evidence="10">R2R3-MYB transcription factor 9</fullName>
    </submittedName>
</protein>
<name>A0A6B9QT91_TAXCH</name>
<dbReference type="InterPro" id="IPR017930">
    <property type="entry name" value="Myb_dom"/>
</dbReference>
<dbReference type="PANTHER" id="PTHR47214">
    <property type="entry name" value="PROTEIN ROUGH SHEATH 2 HOMOLOG"/>
    <property type="match status" value="1"/>
</dbReference>
<reference evidence="10" key="1">
    <citation type="journal article" date="2020" name="PeerJ">
        <title>The R2R3-MYB transcription factor family in Taxus chinensis: Identification, characterization, expression profiling and posttranscriptional regulation analysis.</title>
        <authorList>
            <person name="Hu X."/>
            <person name="Zhang L."/>
            <person name="Shao F."/>
            <person name="Qiu D."/>
            <person name="Wilson I.W."/>
        </authorList>
    </citation>
    <scope>NUCLEOTIDE SEQUENCE</scope>
</reference>
<dbReference type="GO" id="GO:0006355">
    <property type="term" value="P:regulation of DNA-templated transcription"/>
    <property type="evidence" value="ECO:0007669"/>
    <property type="project" value="UniProtKB-ARBA"/>
</dbReference>
<evidence type="ECO:0000256" key="2">
    <source>
        <dbReference type="ARBA" id="ARBA00022737"/>
    </source>
</evidence>
<evidence type="ECO:0000259" key="8">
    <source>
        <dbReference type="PROSITE" id="PS50090"/>
    </source>
</evidence>
<keyword evidence="6" id="KW-0539">Nucleus</keyword>